<keyword evidence="1" id="KW-1133">Transmembrane helix</keyword>
<keyword evidence="1" id="KW-0472">Membrane</keyword>
<proteinExistence type="predicted"/>
<dbReference type="AlphaFoldDB" id="A0A4Q0I6M7"/>
<dbReference type="RefSeq" id="WP_069193385.1">
    <property type="nucleotide sequence ID" value="NZ_RLII01000003.1"/>
</dbReference>
<evidence type="ECO:0000313" key="2">
    <source>
        <dbReference type="EMBL" id="RXE59948.1"/>
    </source>
</evidence>
<dbReference type="Pfam" id="PF07949">
    <property type="entry name" value="YbbR"/>
    <property type="match status" value="3"/>
</dbReference>
<dbReference type="PANTHER" id="PTHR37804:SF1">
    <property type="entry name" value="CDAA REGULATORY PROTEIN CDAR"/>
    <property type="match status" value="1"/>
</dbReference>
<organism evidence="2 3">
    <name type="scientific">Acetivibrio mesophilus</name>
    <dbReference type="NCBI Taxonomy" id="2487273"/>
    <lineage>
        <taxon>Bacteria</taxon>
        <taxon>Bacillati</taxon>
        <taxon>Bacillota</taxon>
        <taxon>Clostridia</taxon>
        <taxon>Eubacteriales</taxon>
        <taxon>Oscillospiraceae</taxon>
        <taxon>Acetivibrio</taxon>
    </lineage>
</organism>
<dbReference type="PANTHER" id="PTHR37804">
    <property type="entry name" value="CDAA REGULATORY PROTEIN CDAR"/>
    <property type="match status" value="1"/>
</dbReference>
<gene>
    <name evidence="2" type="ORF">EFD62_04135</name>
</gene>
<dbReference type="InterPro" id="IPR053154">
    <property type="entry name" value="c-di-AMP_regulator"/>
</dbReference>
<dbReference type="InterPro" id="IPR012505">
    <property type="entry name" value="YbbR"/>
</dbReference>
<dbReference type="Gene3D" id="2.170.120.40">
    <property type="entry name" value="YbbR-like domain"/>
    <property type="match status" value="2"/>
</dbReference>
<keyword evidence="3" id="KW-1185">Reference proteome</keyword>
<evidence type="ECO:0000256" key="1">
    <source>
        <dbReference type="SAM" id="Phobius"/>
    </source>
</evidence>
<protein>
    <submittedName>
        <fullName evidence="2">DUF2479 domain-containing protein</fullName>
    </submittedName>
</protein>
<accession>A0A4Q0I6M7</accession>
<dbReference type="Proteomes" id="UP000289166">
    <property type="component" value="Unassembled WGS sequence"/>
</dbReference>
<sequence length="403" mass="44963">MNDLLKKDLTLKIISLFFAVFLWFIVLDSSNPVTWVDLNVPLKVENESSLKEKGIIIKNENFPRNVSVSLKGRKNTFNNIGLNDIEAIVDLSKVEDVNTEILYVHVYTNKDGVSFQGVTPRVVEIELERLGENPFPVKVVTTGKPKESYKVVRANAIPGTVSIEAADEIINSIGEVRAYVDVDNLSNDIIVNKECVVYNKEGEKIVELDKKLNVDISIEIAKEVPIVPAVRGRPAKNYTDGIHRVVPEKALIAGPSDVVGLVDNLKTEPIDIENVSESMTKIVNLVLPDGVRLVDTPRSVYVDVVIEELAEKEFVFGKESIVFDNAARNNSLRYEVWDEIIKITLTGTRQELNKIAPESLRLSVDVNGLSEGEYKRTLNVVLPDTVKLVENYDVKINVIRTGN</sequence>
<feature type="transmembrane region" description="Helical" evidence="1">
    <location>
        <begin position="9"/>
        <end position="27"/>
    </location>
</feature>
<reference evidence="3" key="1">
    <citation type="submission" date="2018-11" db="EMBL/GenBank/DDBJ databases">
        <title>Genome sequencing of a novel mesophilic and cellulolytic organism within the genus Hungateiclostridium.</title>
        <authorList>
            <person name="Rettenmaier R."/>
            <person name="Liebl W."/>
            <person name="Zverlov V."/>
        </authorList>
    </citation>
    <scope>NUCLEOTIDE SEQUENCE [LARGE SCALE GENOMIC DNA]</scope>
    <source>
        <strain evidence="3">N2K1</strain>
    </source>
</reference>
<evidence type="ECO:0000313" key="3">
    <source>
        <dbReference type="Proteomes" id="UP000289166"/>
    </source>
</evidence>
<name>A0A4Q0I6M7_9FIRM</name>
<keyword evidence="1" id="KW-0812">Transmembrane</keyword>
<dbReference type="OrthoDB" id="2111604at2"/>
<comment type="caution">
    <text evidence="2">The sequence shown here is derived from an EMBL/GenBank/DDBJ whole genome shotgun (WGS) entry which is preliminary data.</text>
</comment>
<dbReference type="Gene3D" id="2.170.120.30">
    <property type="match status" value="2"/>
</dbReference>
<dbReference type="EMBL" id="RLII01000003">
    <property type="protein sequence ID" value="RXE59948.1"/>
    <property type="molecule type" value="Genomic_DNA"/>
</dbReference>